<feature type="region of interest" description="Disordered" evidence="1">
    <location>
        <begin position="365"/>
        <end position="384"/>
    </location>
</feature>
<dbReference type="AlphaFoldDB" id="A0A6G1GQ16"/>
<feature type="compositionally biased region" description="Low complexity" evidence="1">
    <location>
        <begin position="1"/>
        <end position="19"/>
    </location>
</feature>
<dbReference type="Proteomes" id="UP000800041">
    <property type="component" value="Unassembled WGS sequence"/>
</dbReference>
<organism evidence="2 3">
    <name type="scientific">Aulographum hederae CBS 113979</name>
    <dbReference type="NCBI Taxonomy" id="1176131"/>
    <lineage>
        <taxon>Eukaryota</taxon>
        <taxon>Fungi</taxon>
        <taxon>Dikarya</taxon>
        <taxon>Ascomycota</taxon>
        <taxon>Pezizomycotina</taxon>
        <taxon>Dothideomycetes</taxon>
        <taxon>Pleosporomycetidae</taxon>
        <taxon>Aulographales</taxon>
        <taxon>Aulographaceae</taxon>
    </lineage>
</organism>
<gene>
    <name evidence="2" type="ORF">K402DRAFT_456857</name>
</gene>
<feature type="compositionally biased region" description="Basic and acidic residues" evidence="1">
    <location>
        <begin position="64"/>
        <end position="85"/>
    </location>
</feature>
<accession>A0A6G1GQ16</accession>
<proteinExistence type="predicted"/>
<dbReference type="EMBL" id="ML977178">
    <property type="protein sequence ID" value="KAF1983021.1"/>
    <property type="molecule type" value="Genomic_DNA"/>
</dbReference>
<keyword evidence="3" id="KW-1185">Reference proteome</keyword>
<feature type="region of interest" description="Disordered" evidence="1">
    <location>
        <begin position="1"/>
        <end position="32"/>
    </location>
</feature>
<feature type="compositionally biased region" description="Basic and acidic residues" evidence="1">
    <location>
        <begin position="365"/>
        <end position="377"/>
    </location>
</feature>
<feature type="region of interest" description="Disordered" evidence="1">
    <location>
        <begin position="59"/>
        <end position="85"/>
    </location>
</feature>
<sequence>MSSPPRSRKSSSTSSTSSDSLDEIQELDPTALTPYGEILDSLHSDQRTSKIFADFDSSILMDNEASKRPPRGKVERAGESEEGPRTLVERVRDLSSMTLKEKKEWKAAMEASRKSALTQEEFEKAWAEGIDKLSKLAEKFTEQLERLESLNTIFRADLPMPASAEAALFMQDAEKHIADAKEVAKFVISEAYEQEHLQLLIEMAFGQRFFGEKADWAELEGANKDEANEIRLYMLRKSVRESEELVADFEEVLKDGREKKANLLAQEKHKEQRQKEIEECGNDKSFQESLAAVKLEDNEEVKAAWEKKARAQFSVTFEAMDMLHKAGHAKLTNMLDMLKELDGEEGKRIFDECIKCGNAEHCAASERGEEGKEKAGVEEPISDSEEASVFEHLKNIFAEGMKDVEQASISLLQVLTPPVQLVKKQS</sequence>
<evidence type="ECO:0000313" key="3">
    <source>
        <dbReference type="Proteomes" id="UP000800041"/>
    </source>
</evidence>
<protein>
    <submittedName>
        <fullName evidence="2">Uncharacterized protein</fullName>
    </submittedName>
</protein>
<evidence type="ECO:0000313" key="2">
    <source>
        <dbReference type="EMBL" id="KAF1983021.1"/>
    </source>
</evidence>
<name>A0A6G1GQ16_9PEZI</name>
<reference evidence="2" key="1">
    <citation type="journal article" date="2020" name="Stud. Mycol.">
        <title>101 Dothideomycetes genomes: a test case for predicting lifestyles and emergence of pathogens.</title>
        <authorList>
            <person name="Haridas S."/>
            <person name="Albert R."/>
            <person name="Binder M."/>
            <person name="Bloem J."/>
            <person name="Labutti K."/>
            <person name="Salamov A."/>
            <person name="Andreopoulos B."/>
            <person name="Baker S."/>
            <person name="Barry K."/>
            <person name="Bills G."/>
            <person name="Bluhm B."/>
            <person name="Cannon C."/>
            <person name="Castanera R."/>
            <person name="Culley D."/>
            <person name="Daum C."/>
            <person name="Ezra D."/>
            <person name="Gonzalez J."/>
            <person name="Henrissat B."/>
            <person name="Kuo A."/>
            <person name="Liang C."/>
            <person name="Lipzen A."/>
            <person name="Lutzoni F."/>
            <person name="Magnuson J."/>
            <person name="Mondo S."/>
            <person name="Nolan M."/>
            <person name="Ohm R."/>
            <person name="Pangilinan J."/>
            <person name="Park H.-J."/>
            <person name="Ramirez L."/>
            <person name="Alfaro M."/>
            <person name="Sun H."/>
            <person name="Tritt A."/>
            <person name="Yoshinaga Y."/>
            <person name="Zwiers L.-H."/>
            <person name="Turgeon B."/>
            <person name="Goodwin S."/>
            <person name="Spatafora J."/>
            <person name="Crous P."/>
            <person name="Grigoriev I."/>
        </authorList>
    </citation>
    <scope>NUCLEOTIDE SEQUENCE</scope>
    <source>
        <strain evidence="2">CBS 113979</strain>
    </source>
</reference>
<evidence type="ECO:0000256" key="1">
    <source>
        <dbReference type="SAM" id="MobiDB-lite"/>
    </source>
</evidence>